<sequence>MKWNNNRKTQWTGMSEQHPLLYENLSEEEQSNPHFQRRLRPMVLRGRARNKVKGAVAIIKQWPGHWSSTLTYWWIGLGMIAIVTLIVYNSISAFALLPTEHLRGIRTRISNTVKDTISEENKETQNVFMHLFVENNKEVELNNYMPYIEIIAKKFPDYNYKIVIITNDTNAETNALSAEENNENAFNLLWTNKHVQSASKSNIKIQHTSLSKHMENSPLRNNWRNLPNQFIPFLVRAVSIWDKGGITFNPTILTPRSPHAIYIEKLQHILRNYPLMPKNTLQDMESMNKTHHGLKKKVNNIRDIIYAMENESEDNLSTEESLDAAENKNDIFILDNLQNTSHYLAINKVTSSELHKNEIHGKTNTSDEGKVRYHLKTNETTINKDNFLNQQSKNGMEVINTSIKNNTNSIALLPMFLNFLFKNKPLSETNTDSDTQEPITKSRKRKHVLLLNSNKNKTLPDKMLCENLKPIIVPANSLKSFSPTDDVEKINSMNHFAIDLKGNLIASVIPCHAFLGSIFSNLVHYNQESITDFIISELSTFCKGVLSSCNGIDVILL</sequence>
<dbReference type="Proteomes" id="UP001153292">
    <property type="component" value="Chromosome 10"/>
</dbReference>
<reference evidence="2" key="1">
    <citation type="submission" date="2021-12" db="EMBL/GenBank/DDBJ databases">
        <authorList>
            <person name="King R."/>
        </authorList>
    </citation>
    <scope>NUCLEOTIDE SEQUENCE</scope>
</reference>
<feature type="transmembrane region" description="Helical" evidence="1">
    <location>
        <begin position="72"/>
        <end position="97"/>
    </location>
</feature>
<evidence type="ECO:0000313" key="2">
    <source>
        <dbReference type="EMBL" id="CAH0667317.1"/>
    </source>
</evidence>
<organism evidence="2 3">
    <name type="scientific">Chilo suppressalis</name>
    <name type="common">Asiatic rice borer moth</name>
    <dbReference type="NCBI Taxonomy" id="168631"/>
    <lineage>
        <taxon>Eukaryota</taxon>
        <taxon>Metazoa</taxon>
        <taxon>Ecdysozoa</taxon>
        <taxon>Arthropoda</taxon>
        <taxon>Hexapoda</taxon>
        <taxon>Insecta</taxon>
        <taxon>Pterygota</taxon>
        <taxon>Neoptera</taxon>
        <taxon>Endopterygota</taxon>
        <taxon>Lepidoptera</taxon>
        <taxon>Glossata</taxon>
        <taxon>Ditrysia</taxon>
        <taxon>Pyraloidea</taxon>
        <taxon>Crambidae</taxon>
        <taxon>Crambinae</taxon>
        <taxon>Chilo</taxon>
    </lineage>
</organism>
<keyword evidence="1" id="KW-0812">Transmembrane</keyword>
<accession>A0ABN8E9N7</accession>
<protein>
    <submittedName>
        <fullName evidence="2">Uncharacterized protein</fullName>
    </submittedName>
</protein>
<proteinExistence type="predicted"/>
<dbReference type="EMBL" id="OU963903">
    <property type="protein sequence ID" value="CAH0667317.1"/>
    <property type="molecule type" value="Genomic_DNA"/>
</dbReference>
<keyword evidence="3" id="KW-1185">Reference proteome</keyword>
<keyword evidence="1" id="KW-1133">Transmembrane helix</keyword>
<keyword evidence="1" id="KW-0472">Membrane</keyword>
<name>A0ABN8E9N7_CHISP</name>
<evidence type="ECO:0000313" key="3">
    <source>
        <dbReference type="Proteomes" id="UP001153292"/>
    </source>
</evidence>
<evidence type="ECO:0000256" key="1">
    <source>
        <dbReference type="SAM" id="Phobius"/>
    </source>
</evidence>
<gene>
    <name evidence="2" type="ORF">CHILSU_LOCUS971</name>
</gene>